<sequence length="102" mass="12578">MRRGFKLFDQFYIGLSKVERELELVIKILRQETKKIQNDRLLYNFINMEVIEQSQILIKLKTGQNLIESKIKLIFYKRSLLDRYCIKLYWNNNKMRKRAKIY</sequence>
<protein>
    <submittedName>
        <fullName evidence="1">Uncharacterized protein</fullName>
    </submittedName>
</protein>
<reference evidence="1" key="1">
    <citation type="submission" date="2021-01" db="EMBL/GenBank/DDBJ databases">
        <authorList>
            <consortium name="Genoscope - CEA"/>
            <person name="William W."/>
        </authorList>
    </citation>
    <scope>NUCLEOTIDE SEQUENCE</scope>
</reference>
<keyword evidence="2" id="KW-1185">Reference proteome</keyword>
<dbReference type="Proteomes" id="UP000689195">
    <property type="component" value="Unassembled WGS sequence"/>
</dbReference>
<comment type="caution">
    <text evidence="1">The sequence shown here is derived from an EMBL/GenBank/DDBJ whole genome shotgun (WGS) entry which is preliminary data.</text>
</comment>
<name>A0A8S1UYG7_9CILI</name>
<dbReference type="AlphaFoldDB" id="A0A8S1UYG7"/>
<proteinExistence type="predicted"/>
<dbReference type="EMBL" id="CAJJDO010000050">
    <property type="protein sequence ID" value="CAD8169253.1"/>
    <property type="molecule type" value="Genomic_DNA"/>
</dbReference>
<accession>A0A8S1UYG7</accession>
<organism evidence="1 2">
    <name type="scientific">Paramecium pentaurelia</name>
    <dbReference type="NCBI Taxonomy" id="43138"/>
    <lineage>
        <taxon>Eukaryota</taxon>
        <taxon>Sar</taxon>
        <taxon>Alveolata</taxon>
        <taxon>Ciliophora</taxon>
        <taxon>Intramacronucleata</taxon>
        <taxon>Oligohymenophorea</taxon>
        <taxon>Peniculida</taxon>
        <taxon>Parameciidae</taxon>
        <taxon>Paramecium</taxon>
    </lineage>
</organism>
<gene>
    <name evidence="1" type="ORF">PPENT_87.1.T0500239</name>
</gene>
<evidence type="ECO:0000313" key="2">
    <source>
        <dbReference type="Proteomes" id="UP000689195"/>
    </source>
</evidence>
<evidence type="ECO:0000313" key="1">
    <source>
        <dbReference type="EMBL" id="CAD8169253.1"/>
    </source>
</evidence>